<dbReference type="OrthoDB" id="10056056at2759"/>
<reference evidence="5" key="2">
    <citation type="submission" date="2018-03" db="EMBL/GenBank/DDBJ databases">
        <title>Identification and characterization of neuropeptides by transcriptome and proteome analyses in a bivalve mollusc Patinopecten yessoensis.</title>
        <authorList>
            <person name="Zhang M."/>
            <person name="Wang Y."/>
            <person name="Li Y."/>
            <person name="Li W."/>
            <person name="Li R."/>
            <person name="Xie X."/>
            <person name="Wang S."/>
            <person name="Hu X."/>
            <person name="Zhang L."/>
            <person name="Bao Z."/>
        </authorList>
    </citation>
    <scope>NUCLEOTIDE SEQUENCE</scope>
    <source>
        <tissue evidence="5">Ganglion</tissue>
    </source>
</reference>
<gene>
    <name evidence="6" type="ORF">KP79_PYT17010</name>
</gene>
<evidence type="ECO:0000313" key="7">
    <source>
        <dbReference type="Proteomes" id="UP000242188"/>
    </source>
</evidence>
<protein>
    <submittedName>
        <fullName evidence="5 6">Conopressin</fullName>
    </submittedName>
</protein>
<dbReference type="PRINTS" id="PR00831">
    <property type="entry name" value="NEUROPHYSIN"/>
</dbReference>
<organism evidence="6 7">
    <name type="scientific">Mizuhopecten yessoensis</name>
    <name type="common">Japanese scallop</name>
    <name type="synonym">Patinopecten yessoensis</name>
    <dbReference type="NCBI Taxonomy" id="6573"/>
    <lineage>
        <taxon>Eukaryota</taxon>
        <taxon>Metazoa</taxon>
        <taxon>Spiralia</taxon>
        <taxon>Lophotrochozoa</taxon>
        <taxon>Mollusca</taxon>
        <taxon>Bivalvia</taxon>
        <taxon>Autobranchia</taxon>
        <taxon>Pteriomorphia</taxon>
        <taxon>Pectinida</taxon>
        <taxon>Pectinoidea</taxon>
        <taxon>Pectinidae</taxon>
        <taxon>Mizuhopecten</taxon>
    </lineage>
</organism>
<feature type="signal peptide" evidence="4">
    <location>
        <begin position="1"/>
        <end position="27"/>
    </location>
</feature>
<keyword evidence="2 4" id="KW-0732">Signal</keyword>
<dbReference type="PANTHER" id="PTHR11681:SF5">
    <property type="entry name" value="ISOTOCIN"/>
    <property type="match status" value="1"/>
</dbReference>
<dbReference type="InterPro" id="IPR036387">
    <property type="entry name" value="Neurhyp_horm_dom_sf"/>
</dbReference>
<dbReference type="EMBL" id="MH045214">
    <property type="protein sequence ID" value="AXN93482.1"/>
    <property type="molecule type" value="mRNA"/>
</dbReference>
<reference evidence="6 7" key="1">
    <citation type="journal article" date="2017" name="Nat. Ecol. Evol.">
        <title>Scallop genome provides insights into evolution of bilaterian karyotype and development.</title>
        <authorList>
            <person name="Wang S."/>
            <person name="Zhang J."/>
            <person name="Jiao W."/>
            <person name="Li J."/>
            <person name="Xun X."/>
            <person name="Sun Y."/>
            <person name="Guo X."/>
            <person name="Huan P."/>
            <person name="Dong B."/>
            <person name="Zhang L."/>
            <person name="Hu X."/>
            <person name="Sun X."/>
            <person name="Wang J."/>
            <person name="Zhao C."/>
            <person name="Wang Y."/>
            <person name="Wang D."/>
            <person name="Huang X."/>
            <person name="Wang R."/>
            <person name="Lv J."/>
            <person name="Li Y."/>
            <person name="Zhang Z."/>
            <person name="Liu B."/>
            <person name="Lu W."/>
            <person name="Hui Y."/>
            <person name="Liang J."/>
            <person name="Zhou Z."/>
            <person name="Hou R."/>
            <person name="Li X."/>
            <person name="Liu Y."/>
            <person name="Li H."/>
            <person name="Ning X."/>
            <person name="Lin Y."/>
            <person name="Zhao L."/>
            <person name="Xing Q."/>
            <person name="Dou J."/>
            <person name="Li Y."/>
            <person name="Mao J."/>
            <person name="Guo H."/>
            <person name="Dou H."/>
            <person name="Li T."/>
            <person name="Mu C."/>
            <person name="Jiang W."/>
            <person name="Fu Q."/>
            <person name="Fu X."/>
            <person name="Miao Y."/>
            <person name="Liu J."/>
            <person name="Yu Q."/>
            <person name="Li R."/>
            <person name="Liao H."/>
            <person name="Li X."/>
            <person name="Kong Y."/>
            <person name="Jiang Z."/>
            <person name="Chourrout D."/>
            <person name="Li R."/>
            <person name="Bao Z."/>
        </authorList>
    </citation>
    <scope>NUCLEOTIDE SEQUENCE [LARGE SCALE GENOMIC DNA]</scope>
    <source>
        <strain evidence="6 7">PY_sf001</strain>
    </source>
</reference>
<keyword evidence="7" id="KW-1185">Reference proteome</keyword>
<dbReference type="PANTHER" id="PTHR11681">
    <property type="entry name" value="NEUROPHYSIN"/>
    <property type="match status" value="1"/>
</dbReference>
<dbReference type="GO" id="GO:0005185">
    <property type="term" value="F:neurohypophyseal hormone activity"/>
    <property type="evidence" value="ECO:0007669"/>
    <property type="project" value="InterPro"/>
</dbReference>
<dbReference type="Gene3D" id="2.60.9.10">
    <property type="entry name" value="Neurohypophysial hormone domain"/>
    <property type="match status" value="1"/>
</dbReference>
<evidence type="ECO:0000256" key="2">
    <source>
        <dbReference type="ARBA" id="ARBA00022729"/>
    </source>
</evidence>
<comment type="similarity">
    <text evidence="1">Belongs to the vasopressin/oxytocin family.</text>
</comment>
<dbReference type="SMART" id="SM00003">
    <property type="entry name" value="NH"/>
    <property type="match status" value="1"/>
</dbReference>
<dbReference type="EMBL" id="NEDP02002114">
    <property type="protein sequence ID" value="OWF51696.1"/>
    <property type="molecule type" value="Genomic_DNA"/>
</dbReference>
<evidence type="ECO:0000313" key="5">
    <source>
        <dbReference type="EMBL" id="AXN93482.1"/>
    </source>
</evidence>
<dbReference type="STRING" id="6573.A0A210QSI7"/>
<accession>A0A210QSI7</accession>
<dbReference type="SUPFAM" id="SSF49606">
    <property type="entry name" value="Neurophysin II"/>
    <property type="match status" value="1"/>
</dbReference>
<dbReference type="GO" id="GO:0005615">
    <property type="term" value="C:extracellular space"/>
    <property type="evidence" value="ECO:0007669"/>
    <property type="project" value="TreeGrafter"/>
</dbReference>
<evidence type="ECO:0000256" key="1">
    <source>
        <dbReference type="ARBA" id="ARBA00007369"/>
    </source>
</evidence>
<dbReference type="GO" id="GO:0030141">
    <property type="term" value="C:secretory granule"/>
    <property type="evidence" value="ECO:0007669"/>
    <property type="project" value="TreeGrafter"/>
</dbReference>
<sequence length="153" mass="16562">MEWRLYVSTRLCLTCVLLCVLVLDCQGCFIRNCPPGGKRSMGMMTRATHQCASCGPGMRGQCVGPNTCCGDFGCLMGTEESRVCMKEDDSTEACAVRGSSCGSMGQGNCVSEGLCCDAYACSYNNKCKVNSGKEDREILSLLNRLLHTNDYTD</sequence>
<name>A0A210QSI7_MIZYE</name>
<dbReference type="Proteomes" id="UP000242188">
    <property type="component" value="Unassembled WGS sequence"/>
</dbReference>
<dbReference type="InterPro" id="IPR000981">
    <property type="entry name" value="Neurhyp_horm"/>
</dbReference>
<evidence type="ECO:0000313" key="6">
    <source>
        <dbReference type="EMBL" id="OWF51696.1"/>
    </source>
</evidence>
<dbReference type="InterPro" id="IPR022423">
    <property type="entry name" value="Neurohypophysial_hormone_CS"/>
</dbReference>
<keyword evidence="3" id="KW-1015">Disulfide bond</keyword>
<feature type="chain" id="PRO_5036031170" evidence="4">
    <location>
        <begin position="28"/>
        <end position="153"/>
    </location>
</feature>
<dbReference type="PROSITE" id="PS00264">
    <property type="entry name" value="NEUROHYPOPHYS_HORM"/>
    <property type="match status" value="1"/>
</dbReference>
<dbReference type="AlphaFoldDB" id="A0A210QSI7"/>
<proteinExistence type="evidence at transcript level"/>
<evidence type="ECO:0000256" key="3">
    <source>
        <dbReference type="ARBA" id="ARBA00023157"/>
    </source>
</evidence>
<dbReference type="Pfam" id="PF00184">
    <property type="entry name" value="Hormone_5"/>
    <property type="match status" value="1"/>
</dbReference>
<evidence type="ECO:0000256" key="4">
    <source>
        <dbReference type="SAM" id="SignalP"/>
    </source>
</evidence>